<dbReference type="GO" id="GO:0004640">
    <property type="term" value="F:phosphoribosylanthranilate isomerase activity"/>
    <property type="evidence" value="ECO:0007669"/>
    <property type="project" value="UniProtKB-UniRule"/>
</dbReference>
<comment type="similarity">
    <text evidence="9">Belongs to the TrpF family.</text>
</comment>
<evidence type="ECO:0000313" key="11">
    <source>
        <dbReference type="EMBL" id="TMQ55973.1"/>
    </source>
</evidence>
<dbReference type="InterPro" id="IPR001240">
    <property type="entry name" value="PRAI_dom"/>
</dbReference>
<evidence type="ECO:0000256" key="7">
    <source>
        <dbReference type="ARBA" id="ARBA00023141"/>
    </source>
</evidence>
<feature type="domain" description="N-(5'phosphoribosyl) anthranilate isomerase (PRAI)" evidence="10">
    <location>
        <begin position="9"/>
        <end position="202"/>
    </location>
</feature>
<evidence type="ECO:0000256" key="3">
    <source>
        <dbReference type="ARBA" id="ARBA00012572"/>
    </source>
</evidence>
<comment type="catalytic activity">
    <reaction evidence="1 9">
        <text>N-(5-phospho-beta-D-ribosyl)anthranilate = 1-(2-carboxyphenylamino)-1-deoxy-D-ribulose 5-phosphate</text>
        <dbReference type="Rhea" id="RHEA:21540"/>
        <dbReference type="ChEBI" id="CHEBI:18277"/>
        <dbReference type="ChEBI" id="CHEBI:58613"/>
        <dbReference type="EC" id="5.3.1.24"/>
    </reaction>
</comment>
<dbReference type="InterPro" id="IPR013785">
    <property type="entry name" value="Aldolase_TIM"/>
</dbReference>
<dbReference type="EC" id="5.3.1.24" evidence="3 9"/>
<dbReference type="SUPFAM" id="SSF51366">
    <property type="entry name" value="Ribulose-phoshate binding barrel"/>
    <property type="match status" value="1"/>
</dbReference>
<dbReference type="EMBL" id="VBOS01000191">
    <property type="protein sequence ID" value="TMQ55973.1"/>
    <property type="molecule type" value="Genomic_DNA"/>
</dbReference>
<keyword evidence="6 9" id="KW-0822">Tryptophan biosynthesis</keyword>
<sequence length="215" mass="22768">MEPARRTIVKVCGITRPADARAAVAAGADWLGFILWDGSPRNVTPDRARAMSEPLEAAVAVAVMVAPTPDQALRTAALAGADRVQVHRVDPATWPADFPLPVTFAVPVATDGSLGAPLPALDHLVLLDTAHPRLAGGTGERFPWETARVVAATRPVLLSGGLDAECVADAIERVQPFGVDACSRLETAPGIKDAEKVRRFVAAVRAWDERHADRP</sequence>
<name>A0A538SX41_UNCEI</name>
<comment type="caution">
    <text evidence="11">The sequence shown here is derived from an EMBL/GenBank/DDBJ whole genome shotgun (WGS) entry which is preliminary data.</text>
</comment>
<dbReference type="PANTHER" id="PTHR42894:SF1">
    <property type="entry name" value="N-(5'-PHOSPHORIBOSYL)ANTHRANILATE ISOMERASE"/>
    <property type="match status" value="1"/>
</dbReference>
<dbReference type="Proteomes" id="UP000317716">
    <property type="component" value="Unassembled WGS sequence"/>
</dbReference>
<dbReference type="AlphaFoldDB" id="A0A538SX41"/>
<evidence type="ECO:0000256" key="1">
    <source>
        <dbReference type="ARBA" id="ARBA00001164"/>
    </source>
</evidence>
<keyword evidence="7 9" id="KW-0057">Aromatic amino acid biosynthesis</keyword>
<keyword evidence="8 9" id="KW-0413">Isomerase</keyword>
<dbReference type="HAMAP" id="MF_00135">
    <property type="entry name" value="PRAI"/>
    <property type="match status" value="1"/>
</dbReference>
<organism evidence="11 12">
    <name type="scientific">Eiseniibacteriota bacterium</name>
    <dbReference type="NCBI Taxonomy" id="2212470"/>
    <lineage>
        <taxon>Bacteria</taxon>
        <taxon>Candidatus Eiseniibacteriota</taxon>
    </lineage>
</organism>
<evidence type="ECO:0000256" key="8">
    <source>
        <dbReference type="ARBA" id="ARBA00023235"/>
    </source>
</evidence>
<protein>
    <recommendedName>
        <fullName evidence="4 9">N-(5'-phosphoribosyl)anthranilate isomerase</fullName>
        <shortName evidence="9">PRAI</shortName>
        <ecNumber evidence="3 9">5.3.1.24</ecNumber>
    </recommendedName>
</protein>
<keyword evidence="5 9" id="KW-0028">Amino-acid biosynthesis</keyword>
<dbReference type="GO" id="GO:0000162">
    <property type="term" value="P:L-tryptophan biosynthetic process"/>
    <property type="evidence" value="ECO:0007669"/>
    <property type="project" value="UniProtKB-UniRule"/>
</dbReference>
<evidence type="ECO:0000256" key="4">
    <source>
        <dbReference type="ARBA" id="ARBA00022272"/>
    </source>
</evidence>
<gene>
    <name evidence="9" type="primary">trpF</name>
    <name evidence="11" type="ORF">E6K72_05700</name>
</gene>
<accession>A0A538SX41</accession>
<evidence type="ECO:0000256" key="2">
    <source>
        <dbReference type="ARBA" id="ARBA00004664"/>
    </source>
</evidence>
<dbReference type="InterPro" id="IPR044643">
    <property type="entry name" value="TrpF_fam"/>
</dbReference>
<dbReference type="InterPro" id="IPR011060">
    <property type="entry name" value="RibuloseP-bd_barrel"/>
</dbReference>
<evidence type="ECO:0000256" key="9">
    <source>
        <dbReference type="HAMAP-Rule" id="MF_00135"/>
    </source>
</evidence>
<evidence type="ECO:0000259" key="10">
    <source>
        <dbReference type="Pfam" id="PF00697"/>
    </source>
</evidence>
<evidence type="ECO:0000313" key="12">
    <source>
        <dbReference type="Proteomes" id="UP000317716"/>
    </source>
</evidence>
<dbReference type="Pfam" id="PF00697">
    <property type="entry name" value="PRAI"/>
    <property type="match status" value="1"/>
</dbReference>
<dbReference type="Gene3D" id="3.20.20.70">
    <property type="entry name" value="Aldolase class I"/>
    <property type="match status" value="1"/>
</dbReference>
<dbReference type="UniPathway" id="UPA00035">
    <property type="reaction ID" value="UER00042"/>
</dbReference>
<reference evidence="11 12" key="1">
    <citation type="journal article" date="2019" name="Nat. Microbiol.">
        <title>Mediterranean grassland soil C-N compound turnover is dependent on rainfall and depth, and is mediated by genomically divergent microorganisms.</title>
        <authorList>
            <person name="Diamond S."/>
            <person name="Andeer P.F."/>
            <person name="Li Z."/>
            <person name="Crits-Christoph A."/>
            <person name="Burstein D."/>
            <person name="Anantharaman K."/>
            <person name="Lane K.R."/>
            <person name="Thomas B.C."/>
            <person name="Pan C."/>
            <person name="Northen T.R."/>
            <person name="Banfield J.F."/>
        </authorList>
    </citation>
    <scope>NUCLEOTIDE SEQUENCE [LARGE SCALE GENOMIC DNA]</scope>
    <source>
        <strain evidence="11">WS_2</strain>
    </source>
</reference>
<evidence type="ECO:0000256" key="5">
    <source>
        <dbReference type="ARBA" id="ARBA00022605"/>
    </source>
</evidence>
<comment type="pathway">
    <text evidence="2 9">Amino-acid biosynthesis; L-tryptophan biosynthesis; L-tryptophan from chorismate: step 3/5.</text>
</comment>
<dbReference type="PANTHER" id="PTHR42894">
    <property type="entry name" value="N-(5'-PHOSPHORIBOSYL)ANTHRANILATE ISOMERASE"/>
    <property type="match status" value="1"/>
</dbReference>
<proteinExistence type="inferred from homology"/>
<dbReference type="CDD" id="cd00405">
    <property type="entry name" value="PRAI"/>
    <property type="match status" value="1"/>
</dbReference>
<evidence type="ECO:0000256" key="6">
    <source>
        <dbReference type="ARBA" id="ARBA00022822"/>
    </source>
</evidence>